<accession>A0AA85J4E5</accession>
<keyword evidence="4 5" id="KW-0472">Membrane</keyword>
<evidence type="ECO:0000256" key="2">
    <source>
        <dbReference type="ARBA" id="ARBA00022692"/>
    </source>
</evidence>
<reference evidence="9" key="2">
    <citation type="submission" date="2023-11" db="UniProtKB">
        <authorList>
            <consortium name="WormBaseParasite"/>
        </authorList>
    </citation>
    <scope>IDENTIFICATION</scope>
</reference>
<dbReference type="Proteomes" id="UP000050795">
    <property type="component" value="Unassembled WGS sequence"/>
</dbReference>
<comment type="subcellular location">
    <subcellularLocation>
        <location evidence="1">Membrane</location>
        <topology evidence="1">Multi-pass membrane protein</topology>
    </subcellularLocation>
</comment>
<sequence length="221" mass="23966">MDRAPAAYETTYETRYEATDVASIINVGFVRSLSGILKLSEILLSCIVLICVAATSYWSLHPSGGWVNFVASVTLICSAVFYIFYLFNLIRKLPGPWIIIEFSVLLICTFFWFITLIVAAANHYKGSGAIAAAVFSAVALAVYITELATRFRCERRGNGFIITMTGVMTTHATRGPPTFAQPAPGVVVPGGHMPHEATDPHIGFSGAYAPGERSDEGYVMP</sequence>
<dbReference type="InterPro" id="IPR050578">
    <property type="entry name" value="MARVEL-CKLF_proteins"/>
</dbReference>
<evidence type="ECO:0000256" key="3">
    <source>
        <dbReference type="ARBA" id="ARBA00022989"/>
    </source>
</evidence>
<organism evidence="8 9">
    <name type="scientific">Trichobilharzia regenti</name>
    <name type="common">Nasal bird schistosome</name>
    <dbReference type="NCBI Taxonomy" id="157069"/>
    <lineage>
        <taxon>Eukaryota</taxon>
        <taxon>Metazoa</taxon>
        <taxon>Spiralia</taxon>
        <taxon>Lophotrochozoa</taxon>
        <taxon>Platyhelminthes</taxon>
        <taxon>Trematoda</taxon>
        <taxon>Digenea</taxon>
        <taxon>Strigeidida</taxon>
        <taxon>Schistosomatoidea</taxon>
        <taxon>Schistosomatidae</taxon>
        <taxon>Trichobilharzia</taxon>
    </lineage>
</organism>
<evidence type="ECO:0000313" key="9">
    <source>
        <dbReference type="WBParaSite" id="TREG1_129210.1"/>
    </source>
</evidence>
<dbReference type="Pfam" id="PF01284">
    <property type="entry name" value="MARVEL"/>
    <property type="match status" value="1"/>
</dbReference>
<dbReference type="GO" id="GO:0016020">
    <property type="term" value="C:membrane"/>
    <property type="evidence" value="ECO:0007669"/>
    <property type="project" value="UniProtKB-SubCell"/>
</dbReference>
<feature type="transmembrane region" description="Helical" evidence="6">
    <location>
        <begin position="66"/>
        <end position="87"/>
    </location>
</feature>
<proteinExistence type="predicted"/>
<feature type="transmembrane region" description="Helical" evidence="6">
    <location>
        <begin position="127"/>
        <end position="148"/>
    </location>
</feature>
<keyword evidence="3 6" id="KW-1133">Transmembrane helix</keyword>
<dbReference type="WBParaSite" id="TREG1_129210.1">
    <property type="protein sequence ID" value="TREG1_129210.1"/>
    <property type="gene ID" value="TREG1_129210"/>
</dbReference>
<evidence type="ECO:0000256" key="6">
    <source>
        <dbReference type="SAM" id="Phobius"/>
    </source>
</evidence>
<keyword evidence="8" id="KW-1185">Reference proteome</keyword>
<keyword evidence="2 5" id="KW-0812">Transmembrane</keyword>
<dbReference type="PANTHER" id="PTHR22776">
    <property type="entry name" value="MARVEL-CONTAINING POTENTIAL LIPID RAFT-ASSOCIATED PROTEIN"/>
    <property type="match status" value="1"/>
</dbReference>
<name>A0AA85J4E5_TRIRE</name>
<evidence type="ECO:0000259" key="7">
    <source>
        <dbReference type="PROSITE" id="PS51225"/>
    </source>
</evidence>
<reference evidence="8" key="1">
    <citation type="submission" date="2022-06" db="EMBL/GenBank/DDBJ databases">
        <authorList>
            <person name="Berger JAMES D."/>
            <person name="Berger JAMES D."/>
        </authorList>
    </citation>
    <scope>NUCLEOTIDE SEQUENCE [LARGE SCALE GENOMIC DNA]</scope>
</reference>
<dbReference type="PROSITE" id="PS51225">
    <property type="entry name" value="MARVEL"/>
    <property type="match status" value="1"/>
</dbReference>
<dbReference type="AlphaFoldDB" id="A0AA85J4E5"/>
<evidence type="ECO:0000313" key="8">
    <source>
        <dbReference type="Proteomes" id="UP000050795"/>
    </source>
</evidence>
<evidence type="ECO:0000256" key="4">
    <source>
        <dbReference type="ARBA" id="ARBA00023136"/>
    </source>
</evidence>
<feature type="transmembrane region" description="Helical" evidence="6">
    <location>
        <begin position="99"/>
        <end position="121"/>
    </location>
</feature>
<protein>
    <recommendedName>
        <fullName evidence="7">MARVEL domain-containing protein</fullName>
    </recommendedName>
</protein>
<evidence type="ECO:0000256" key="1">
    <source>
        <dbReference type="ARBA" id="ARBA00004141"/>
    </source>
</evidence>
<evidence type="ECO:0000256" key="5">
    <source>
        <dbReference type="PROSITE-ProRule" id="PRU00581"/>
    </source>
</evidence>
<feature type="transmembrane region" description="Helical" evidence="6">
    <location>
        <begin position="42"/>
        <end position="60"/>
    </location>
</feature>
<dbReference type="InterPro" id="IPR008253">
    <property type="entry name" value="Marvel"/>
</dbReference>
<feature type="domain" description="MARVEL" evidence="7">
    <location>
        <begin position="29"/>
        <end position="155"/>
    </location>
</feature>
<dbReference type="PANTHER" id="PTHR22776:SF49">
    <property type="entry name" value="MARVEL DOMAIN-CONTAINING PROTEIN"/>
    <property type="match status" value="1"/>
</dbReference>